<dbReference type="RefSeq" id="WP_128745247.1">
    <property type="nucleotide sequence ID" value="NZ_CP035281.1"/>
</dbReference>
<dbReference type="Pfam" id="PF01648">
    <property type="entry name" value="ACPS"/>
    <property type="match status" value="1"/>
</dbReference>
<sequence>MILYVYNGKEHKGKNGEELIKRALKDYSGDVYKDAVIRRGKQGKPYFENVPVNFSVSHSGSLWVCLVAVFPVGVDIQLCKELPYEKLAKRFFTEEEAAYVQQKGAEAFFQVWTRKEAYVKYTGLGFSGQGFSTFSVVERRKDGSGEWRLASRIGNDFVKAIEVEQVQSTEGFSLLPGEKILGAVCGQQLEGVQIKKW</sequence>
<proteinExistence type="inferred from homology"/>
<dbReference type="InterPro" id="IPR050559">
    <property type="entry name" value="P-Pant_transferase_sf"/>
</dbReference>
<accession>A0A410PUG9</accession>
<organism evidence="4 5">
    <name type="scientific">Aminipila luticellarii</name>
    <dbReference type="NCBI Taxonomy" id="2507160"/>
    <lineage>
        <taxon>Bacteria</taxon>
        <taxon>Bacillati</taxon>
        <taxon>Bacillota</taxon>
        <taxon>Clostridia</taxon>
        <taxon>Peptostreptococcales</taxon>
        <taxon>Anaerovoracaceae</taxon>
        <taxon>Aminipila</taxon>
    </lineage>
</organism>
<dbReference type="AlphaFoldDB" id="A0A410PUG9"/>
<dbReference type="GO" id="GO:0008897">
    <property type="term" value="F:holo-[acyl-carrier-protein] synthase activity"/>
    <property type="evidence" value="ECO:0007669"/>
    <property type="project" value="InterPro"/>
</dbReference>
<dbReference type="GO" id="GO:0005829">
    <property type="term" value="C:cytosol"/>
    <property type="evidence" value="ECO:0007669"/>
    <property type="project" value="TreeGrafter"/>
</dbReference>
<evidence type="ECO:0000259" key="3">
    <source>
        <dbReference type="Pfam" id="PF01648"/>
    </source>
</evidence>
<dbReference type="InterPro" id="IPR008278">
    <property type="entry name" value="4-PPantetheinyl_Trfase_dom"/>
</dbReference>
<name>A0A410PUG9_9FIRM</name>
<dbReference type="InterPro" id="IPR037143">
    <property type="entry name" value="4-PPantetheinyl_Trfase_dom_sf"/>
</dbReference>
<evidence type="ECO:0000313" key="5">
    <source>
        <dbReference type="Proteomes" id="UP000287601"/>
    </source>
</evidence>
<dbReference type="SUPFAM" id="SSF56214">
    <property type="entry name" value="4'-phosphopantetheinyl transferase"/>
    <property type="match status" value="2"/>
</dbReference>
<dbReference type="OrthoDB" id="517356at2"/>
<evidence type="ECO:0000256" key="1">
    <source>
        <dbReference type="ARBA" id="ARBA00010990"/>
    </source>
</evidence>
<keyword evidence="5" id="KW-1185">Reference proteome</keyword>
<keyword evidence="2 4" id="KW-0808">Transferase</keyword>
<comment type="similarity">
    <text evidence="1">Belongs to the P-Pant transferase superfamily. Gsp/Sfp/HetI/AcpT family.</text>
</comment>
<dbReference type="Gene3D" id="3.90.470.20">
    <property type="entry name" value="4'-phosphopantetheinyl transferase domain"/>
    <property type="match status" value="1"/>
</dbReference>
<feature type="domain" description="4'-phosphopantetheinyl transferase" evidence="3">
    <location>
        <begin position="71"/>
        <end position="142"/>
    </location>
</feature>
<dbReference type="KEGG" id="amij:EQM06_04815"/>
<dbReference type="GO" id="GO:0000287">
    <property type="term" value="F:magnesium ion binding"/>
    <property type="evidence" value="ECO:0007669"/>
    <property type="project" value="InterPro"/>
</dbReference>
<evidence type="ECO:0000256" key="2">
    <source>
        <dbReference type="ARBA" id="ARBA00022679"/>
    </source>
</evidence>
<dbReference type="PANTHER" id="PTHR12215">
    <property type="entry name" value="PHOSPHOPANTETHEINE TRANSFERASE"/>
    <property type="match status" value="1"/>
</dbReference>
<gene>
    <name evidence="4" type="ORF">EQM06_04815</name>
</gene>
<reference evidence="4 5" key="1">
    <citation type="submission" date="2019-01" db="EMBL/GenBank/DDBJ databases">
        <title>Draft genomes of a novel of Aminipila strains.</title>
        <authorList>
            <person name="Ma S."/>
        </authorList>
    </citation>
    <scope>NUCLEOTIDE SEQUENCE [LARGE SCALE GENOMIC DNA]</scope>
    <source>
        <strain evidence="5">JN-39</strain>
    </source>
</reference>
<dbReference type="Proteomes" id="UP000287601">
    <property type="component" value="Chromosome"/>
</dbReference>
<protein>
    <submittedName>
        <fullName evidence="4">4'-phosphopantetheinyl transferase superfamily protein</fullName>
    </submittedName>
</protein>
<dbReference type="EMBL" id="CP035281">
    <property type="protein sequence ID" value="QAT42597.1"/>
    <property type="molecule type" value="Genomic_DNA"/>
</dbReference>
<evidence type="ECO:0000313" key="4">
    <source>
        <dbReference type="EMBL" id="QAT42597.1"/>
    </source>
</evidence>
<dbReference type="GO" id="GO:0019878">
    <property type="term" value="P:lysine biosynthetic process via aminoadipic acid"/>
    <property type="evidence" value="ECO:0007669"/>
    <property type="project" value="TreeGrafter"/>
</dbReference>
<dbReference type="PANTHER" id="PTHR12215:SF10">
    <property type="entry name" value="L-AMINOADIPATE-SEMIALDEHYDE DEHYDROGENASE-PHOSPHOPANTETHEINYL TRANSFERASE"/>
    <property type="match status" value="1"/>
</dbReference>